<reference evidence="1 2" key="1">
    <citation type="submission" date="2024-01" db="EMBL/GenBank/DDBJ databases">
        <authorList>
            <person name="Waweru B."/>
        </authorList>
    </citation>
    <scope>NUCLEOTIDE SEQUENCE [LARGE SCALE GENOMIC DNA]</scope>
</reference>
<evidence type="ECO:0000313" key="1">
    <source>
        <dbReference type="EMBL" id="CAK7327489.1"/>
    </source>
</evidence>
<name>A0AAV1R4W0_9ROSI</name>
<feature type="non-terminal residue" evidence="1">
    <location>
        <position position="1"/>
    </location>
</feature>
<dbReference type="AlphaFoldDB" id="A0AAV1R4W0"/>
<dbReference type="Proteomes" id="UP001314170">
    <property type="component" value="Unassembled WGS sequence"/>
</dbReference>
<gene>
    <name evidence="1" type="ORF">DCAF_LOCUS5201</name>
</gene>
<proteinExistence type="predicted"/>
<feature type="non-terminal residue" evidence="1">
    <location>
        <position position="103"/>
    </location>
</feature>
<keyword evidence="2" id="KW-1185">Reference proteome</keyword>
<accession>A0AAV1R4W0</accession>
<comment type="caution">
    <text evidence="1">The sequence shown here is derived from an EMBL/GenBank/DDBJ whole genome shotgun (WGS) entry which is preliminary data.</text>
</comment>
<protein>
    <submittedName>
        <fullName evidence="1">Uncharacterized protein</fullName>
    </submittedName>
</protein>
<organism evidence="1 2">
    <name type="scientific">Dovyalis caffra</name>
    <dbReference type="NCBI Taxonomy" id="77055"/>
    <lineage>
        <taxon>Eukaryota</taxon>
        <taxon>Viridiplantae</taxon>
        <taxon>Streptophyta</taxon>
        <taxon>Embryophyta</taxon>
        <taxon>Tracheophyta</taxon>
        <taxon>Spermatophyta</taxon>
        <taxon>Magnoliopsida</taxon>
        <taxon>eudicotyledons</taxon>
        <taxon>Gunneridae</taxon>
        <taxon>Pentapetalae</taxon>
        <taxon>rosids</taxon>
        <taxon>fabids</taxon>
        <taxon>Malpighiales</taxon>
        <taxon>Salicaceae</taxon>
        <taxon>Flacourtieae</taxon>
        <taxon>Dovyalis</taxon>
    </lineage>
</organism>
<dbReference type="EMBL" id="CAWUPB010000857">
    <property type="protein sequence ID" value="CAK7327489.1"/>
    <property type="molecule type" value="Genomic_DNA"/>
</dbReference>
<evidence type="ECO:0000313" key="2">
    <source>
        <dbReference type="Proteomes" id="UP001314170"/>
    </source>
</evidence>
<sequence>MQEVNLPLLERAEELLMPWPTLTLSMRQQLKIKGHSCGPETTIPSEAITMHPEITTNLEILDSTLWGWANLKAGKRLKLATLLGDSLKSRNRPVLPAILWQLL</sequence>